<protein>
    <submittedName>
        <fullName evidence="1">Uncharacterized protein</fullName>
    </submittedName>
</protein>
<evidence type="ECO:0000313" key="2">
    <source>
        <dbReference type="Proteomes" id="UP000606044"/>
    </source>
</evidence>
<accession>A0A917F896</accession>
<reference evidence="1" key="1">
    <citation type="journal article" date="2014" name="Int. J. Syst. Evol. Microbiol.">
        <title>Complete genome sequence of Corynebacterium casei LMG S-19264T (=DSM 44701T), isolated from a smear-ripened cheese.</title>
        <authorList>
            <consortium name="US DOE Joint Genome Institute (JGI-PGF)"/>
            <person name="Walter F."/>
            <person name="Albersmeier A."/>
            <person name="Kalinowski J."/>
            <person name="Ruckert C."/>
        </authorList>
    </citation>
    <scope>NUCLEOTIDE SEQUENCE</scope>
    <source>
        <strain evidence="1">CCM 7897</strain>
    </source>
</reference>
<evidence type="ECO:0000313" key="1">
    <source>
        <dbReference type="EMBL" id="GGF59487.1"/>
    </source>
</evidence>
<keyword evidence="2" id="KW-1185">Reference proteome</keyword>
<proteinExistence type="predicted"/>
<organism evidence="1 2">
    <name type="scientific">Azorhizobium oxalatiphilum</name>
    <dbReference type="NCBI Taxonomy" id="980631"/>
    <lineage>
        <taxon>Bacteria</taxon>
        <taxon>Pseudomonadati</taxon>
        <taxon>Pseudomonadota</taxon>
        <taxon>Alphaproteobacteria</taxon>
        <taxon>Hyphomicrobiales</taxon>
        <taxon>Xanthobacteraceae</taxon>
        <taxon>Azorhizobium</taxon>
    </lineage>
</organism>
<sequence>MAGALNKSGQAGEVRALLTDFAGHFYSPPRHATPTVRLSALVSVCPALFVPLIEAAIAAGQMWEAAWLMVDFHRDQKGTSHEAGDALFAAAAADPRLSGFGPFCYDRRWIMERQLSIAESPELDRRYSLVRKFDAQLLEMALLAKLPERAASFLDARLPAYRDSPVEDGHNFGFDAVCLLAVLGRHEEALALARHLARTGYDLMWRFDLVGAESMAWTQDMRQNEWLGALAATPAYEAFLREELKVPKLALDDPASVPLASVRDGELGGKKKARCFVSRKLIQPGAPVVKFRVVAGSRCGDNEETASRAAFDASGWGRSRVAFEADRVLPALMFPHPGAGRSKWHSPSMAAFCHDAALNPDGLDITRAARLIAQHAPPPVRHEWVKGPAAGQRVATARPFAGDGGHGEAANLLWRLVKIGLGEALLAAVSALPEEQADKVFALASTMRHPLARKAAATHFAAPDLPDVMDTAFKSRLTLADHLTVADFGSANPRFRAGLLAAFEGYALHLYSNYHPGVDWYLQEFQHYSLAGGSRLLFFLIHHADEEPVMATMLEQGWLPNGEGAGAYDAYGNSRRFLVRTVAMHLALHAPEKLDAFWGRDWVGFWCDTSLDRETERMLKALKAGKRR</sequence>
<comment type="caution">
    <text evidence="1">The sequence shown here is derived from an EMBL/GenBank/DDBJ whole genome shotgun (WGS) entry which is preliminary data.</text>
</comment>
<name>A0A917F896_9HYPH</name>
<reference evidence="1" key="2">
    <citation type="submission" date="2020-09" db="EMBL/GenBank/DDBJ databases">
        <authorList>
            <person name="Sun Q."/>
            <person name="Sedlacek I."/>
        </authorList>
    </citation>
    <scope>NUCLEOTIDE SEQUENCE</scope>
    <source>
        <strain evidence="1">CCM 7897</strain>
    </source>
</reference>
<dbReference type="EMBL" id="BMCT01000002">
    <property type="protein sequence ID" value="GGF59487.1"/>
    <property type="molecule type" value="Genomic_DNA"/>
</dbReference>
<dbReference type="Proteomes" id="UP000606044">
    <property type="component" value="Unassembled WGS sequence"/>
</dbReference>
<gene>
    <name evidence="1" type="ORF">GCM10007301_19040</name>
</gene>
<dbReference type="AlphaFoldDB" id="A0A917F896"/>